<feature type="region of interest" description="Disordered" evidence="4">
    <location>
        <begin position="195"/>
        <end position="229"/>
    </location>
</feature>
<dbReference type="SUPFAM" id="SSF54695">
    <property type="entry name" value="POZ domain"/>
    <property type="match status" value="2"/>
</dbReference>
<dbReference type="InterPro" id="IPR036296">
    <property type="entry name" value="SKP1-like_dim_sf"/>
</dbReference>
<feature type="region of interest" description="Disordered" evidence="4">
    <location>
        <begin position="447"/>
        <end position="468"/>
    </location>
</feature>
<sequence>MINNGCAGGNILLLNVTTRALATVIKYYGKHDSDHGAAEGSSTNANDNTAASKKMLAEWDRKLIDNLTLDALYDLLLAANFLDIKGLLEAASQKGSEGFVVLESARAMAVGKRDKVMAAEKEEKGVMAAENGGMVEVAAEKEEKGAMAAEKGEKGAMAAEKGEKGAIAAENGEKGEIAAEKAEKGAMAAEKAEKGAMAVGKGATVEKGSTVEEKGKGVAEEAPKEVAGEDMVTLKSSDGKQFEVSKEAAARLSTVLANMIAGGCSEGGIKLEDIGSEALEKVVDYCNKHANSDPSTAASSSRRVYISPSKELEGWNRSQDALFDLVEAADSLKIEGLLDVACRKIADMMKGKTPAQIRKTAMAAEGEKKGEMLAGKGETEVAGGRIITLRSSDGEVRRVSEAVARLSGLIRRAIDEGCADDAVDLPNVTASTLDTVIEYCNKHAGPGAAVATKPDSDPTAAATASSSSSSVVDTAAFEDLEAWDRKLLDLLSLNALYDVLLAADNLDIEGLLDAICHKVADMIKGKTPDEIRATFNIANDFTPAEAAELRQHTAPATKSDSNPSAEAGSSGGGGGVNTAVSENLEDWDRKLVDRLSMDDLHDVLHAANHLEIEGLLDVIYQKVADMIKGKTTNEIRATFNIANDFNPEEEAELRQQYAWIFDE</sequence>
<accession>A0A1E5UT10</accession>
<feature type="region of interest" description="Disordered" evidence="4">
    <location>
        <begin position="548"/>
        <end position="579"/>
    </location>
</feature>
<dbReference type="FunFam" id="3.30.710.10:FF:000124">
    <property type="entry name" value="Protein CBG09126"/>
    <property type="match status" value="1"/>
</dbReference>
<evidence type="ECO:0000259" key="6">
    <source>
        <dbReference type="Pfam" id="PF01466"/>
    </source>
</evidence>
<comment type="caution">
    <text evidence="8">The sequence shown here is derived from an EMBL/GenBank/DDBJ whole genome shotgun (WGS) entry which is preliminary data.</text>
</comment>
<dbReference type="InterPro" id="IPR001232">
    <property type="entry name" value="SKP1-like"/>
</dbReference>
<feature type="domain" description="SKP1 component POZ" evidence="7">
    <location>
        <begin position="230"/>
        <end position="291"/>
    </location>
</feature>
<dbReference type="GO" id="GO:0009867">
    <property type="term" value="P:jasmonic acid mediated signaling pathway"/>
    <property type="evidence" value="ECO:0007669"/>
    <property type="project" value="UniProtKB-ARBA"/>
</dbReference>
<dbReference type="InterPro" id="IPR016072">
    <property type="entry name" value="Skp1_comp_dimer"/>
</dbReference>
<evidence type="ECO:0000256" key="3">
    <source>
        <dbReference type="ARBA" id="ARBA00022786"/>
    </source>
</evidence>
<evidence type="ECO:0000256" key="4">
    <source>
        <dbReference type="SAM" id="MobiDB-lite"/>
    </source>
</evidence>
<dbReference type="InterPro" id="IPR011333">
    <property type="entry name" value="SKP1/BTB/POZ_sf"/>
</dbReference>
<dbReference type="EMBL" id="LWDX02064891">
    <property type="protein sequence ID" value="OEL15935.1"/>
    <property type="molecule type" value="Genomic_DNA"/>
</dbReference>
<keyword evidence="3" id="KW-0833">Ubl conjugation pathway</keyword>
<dbReference type="Gene3D" id="3.30.710.10">
    <property type="entry name" value="Potassium Channel Kv1.1, Chain A"/>
    <property type="match status" value="4"/>
</dbReference>
<feature type="domain" description="SKP1 component POZ" evidence="7">
    <location>
        <begin position="386"/>
        <end position="443"/>
    </location>
</feature>
<dbReference type="GO" id="GO:0006511">
    <property type="term" value="P:ubiquitin-dependent protein catabolic process"/>
    <property type="evidence" value="ECO:0007669"/>
    <property type="project" value="InterPro"/>
</dbReference>
<dbReference type="UniPathway" id="UPA00143"/>
<evidence type="ECO:0000259" key="7">
    <source>
        <dbReference type="Pfam" id="PF03931"/>
    </source>
</evidence>
<feature type="compositionally biased region" description="Low complexity" evidence="4">
    <location>
        <begin position="451"/>
        <end position="468"/>
    </location>
</feature>
<dbReference type="SUPFAM" id="SSF81382">
    <property type="entry name" value="Skp1 dimerisation domain-like"/>
    <property type="match status" value="4"/>
</dbReference>
<dbReference type="InterPro" id="IPR016897">
    <property type="entry name" value="SKP1"/>
</dbReference>
<dbReference type="PANTHER" id="PTHR11165">
    <property type="entry name" value="SKP1"/>
    <property type="match status" value="1"/>
</dbReference>
<keyword evidence="9" id="KW-1185">Reference proteome</keyword>
<dbReference type="GO" id="GO:0016567">
    <property type="term" value="P:protein ubiquitination"/>
    <property type="evidence" value="ECO:0007669"/>
    <property type="project" value="UniProtKB-UniPathway"/>
</dbReference>
<feature type="domain" description="SKP1 component dimerisation" evidence="6">
    <location>
        <begin position="614"/>
        <end position="660"/>
    </location>
</feature>
<evidence type="ECO:0000256" key="5">
    <source>
        <dbReference type="SAM" id="SignalP"/>
    </source>
</evidence>
<keyword evidence="5" id="KW-0732">Signal</keyword>
<comment type="pathway">
    <text evidence="1">Protein modification; protein ubiquitination.</text>
</comment>
<dbReference type="STRING" id="888268.A0A1E5UT10"/>
<feature type="compositionally biased region" description="Basic and acidic residues" evidence="4">
    <location>
        <begin position="209"/>
        <end position="227"/>
    </location>
</feature>
<reference evidence="8 9" key="1">
    <citation type="submission" date="2016-09" db="EMBL/GenBank/DDBJ databases">
        <title>The draft genome of Dichanthelium oligosanthes: A C3 panicoid grass species.</title>
        <authorList>
            <person name="Studer A.J."/>
            <person name="Schnable J.C."/>
            <person name="Brutnell T.P."/>
        </authorList>
    </citation>
    <scope>NUCLEOTIDE SEQUENCE [LARGE SCALE GENOMIC DNA]</scope>
    <source>
        <strain evidence="9">cv. Kellogg 1175</strain>
        <tissue evidence="8">Leaf</tissue>
    </source>
</reference>
<dbReference type="SMART" id="SM00512">
    <property type="entry name" value="Skp1"/>
    <property type="match status" value="2"/>
</dbReference>
<evidence type="ECO:0000313" key="8">
    <source>
        <dbReference type="EMBL" id="OEL15935.1"/>
    </source>
</evidence>
<evidence type="ECO:0000256" key="1">
    <source>
        <dbReference type="ARBA" id="ARBA00004906"/>
    </source>
</evidence>
<feature type="chain" id="PRO_5009187354" description="SKP1-like protein 1A" evidence="5">
    <location>
        <begin position="23"/>
        <end position="663"/>
    </location>
</feature>
<name>A0A1E5UT10_9POAL</name>
<evidence type="ECO:0000313" key="9">
    <source>
        <dbReference type="Proteomes" id="UP000095767"/>
    </source>
</evidence>
<dbReference type="Pfam" id="PF03931">
    <property type="entry name" value="Skp1_POZ"/>
    <property type="match status" value="2"/>
</dbReference>
<feature type="domain" description="SKP1 component dimerisation" evidence="6">
    <location>
        <begin position="336"/>
        <end position="360"/>
    </location>
</feature>
<gene>
    <name evidence="8" type="ORF">BAE44_0023046</name>
</gene>
<comment type="similarity">
    <text evidence="2">Belongs to the SKP1 family.</text>
</comment>
<evidence type="ECO:0000256" key="2">
    <source>
        <dbReference type="ARBA" id="ARBA00009993"/>
    </source>
</evidence>
<feature type="signal peptide" evidence="5">
    <location>
        <begin position="1"/>
        <end position="22"/>
    </location>
</feature>
<dbReference type="OrthoDB" id="2342932at2759"/>
<dbReference type="Pfam" id="PF01466">
    <property type="entry name" value="Skp1"/>
    <property type="match status" value="3"/>
</dbReference>
<proteinExistence type="inferred from homology"/>
<feature type="domain" description="SKP1 component dimerisation" evidence="6">
    <location>
        <begin position="510"/>
        <end position="552"/>
    </location>
</feature>
<feature type="compositionally biased region" description="Polar residues" evidence="4">
    <location>
        <begin position="554"/>
        <end position="564"/>
    </location>
</feature>
<organism evidence="8 9">
    <name type="scientific">Dichanthelium oligosanthes</name>
    <dbReference type="NCBI Taxonomy" id="888268"/>
    <lineage>
        <taxon>Eukaryota</taxon>
        <taxon>Viridiplantae</taxon>
        <taxon>Streptophyta</taxon>
        <taxon>Embryophyta</taxon>
        <taxon>Tracheophyta</taxon>
        <taxon>Spermatophyta</taxon>
        <taxon>Magnoliopsida</taxon>
        <taxon>Liliopsida</taxon>
        <taxon>Poales</taxon>
        <taxon>Poaceae</taxon>
        <taxon>PACMAD clade</taxon>
        <taxon>Panicoideae</taxon>
        <taxon>Panicodae</taxon>
        <taxon>Paniceae</taxon>
        <taxon>Dichantheliinae</taxon>
        <taxon>Dichanthelium</taxon>
    </lineage>
</organism>
<evidence type="ECO:0008006" key="10">
    <source>
        <dbReference type="Google" id="ProtNLM"/>
    </source>
</evidence>
<dbReference type="AlphaFoldDB" id="A0A1E5UT10"/>
<dbReference type="Proteomes" id="UP000095767">
    <property type="component" value="Unassembled WGS sequence"/>
</dbReference>
<protein>
    <recommendedName>
        <fullName evidence="10">SKP1-like protein 1A</fullName>
    </recommendedName>
</protein>
<dbReference type="InterPro" id="IPR016073">
    <property type="entry name" value="Skp1_comp_POZ"/>
</dbReference>